<evidence type="ECO:0000313" key="3">
    <source>
        <dbReference type="Proteomes" id="UP000015104"/>
    </source>
</evidence>
<dbReference type="Gene3D" id="1.20.1050.130">
    <property type="match status" value="1"/>
</dbReference>
<dbReference type="EMBL" id="CAEY01001369">
    <property type="status" value="NOT_ANNOTATED_CDS"/>
    <property type="molecule type" value="Genomic_DNA"/>
</dbReference>
<feature type="compositionally biased region" description="Basic and acidic residues" evidence="1">
    <location>
        <begin position="66"/>
        <end position="76"/>
    </location>
</feature>
<dbReference type="OMA" id="QGKESGQ"/>
<organism evidence="2 3">
    <name type="scientific">Tetranychus urticae</name>
    <name type="common">Two-spotted spider mite</name>
    <dbReference type="NCBI Taxonomy" id="32264"/>
    <lineage>
        <taxon>Eukaryota</taxon>
        <taxon>Metazoa</taxon>
        <taxon>Ecdysozoa</taxon>
        <taxon>Arthropoda</taxon>
        <taxon>Chelicerata</taxon>
        <taxon>Arachnida</taxon>
        <taxon>Acari</taxon>
        <taxon>Acariformes</taxon>
        <taxon>Trombidiformes</taxon>
        <taxon>Prostigmata</taxon>
        <taxon>Eleutherengona</taxon>
        <taxon>Raphignathae</taxon>
        <taxon>Tetranychoidea</taxon>
        <taxon>Tetranychidae</taxon>
        <taxon>Tetranychus</taxon>
    </lineage>
</organism>
<dbReference type="EnsemblMetazoa" id="tetur04g06060.1">
    <property type="protein sequence ID" value="tetur04g06060.1"/>
    <property type="gene ID" value="tetur04g06060"/>
</dbReference>
<proteinExistence type="predicted"/>
<feature type="compositionally biased region" description="Basic and acidic residues" evidence="1">
    <location>
        <begin position="133"/>
        <end position="143"/>
    </location>
</feature>
<feature type="compositionally biased region" description="Basic and acidic residues" evidence="1">
    <location>
        <begin position="89"/>
        <end position="100"/>
    </location>
</feature>
<gene>
    <name evidence="2" type="primary">107359543</name>
</gene>
<evidence type="ECO:0000256" key="1">
    <source>
        <dbReference type="SAM" id="MobiDB-lite"/>
    </source>
</evidence>
<feature type="compositionally biased region" description="Polar residues" evidence="1">
    <location>
        <begin position="109"/>
        <end position="132"/>
    </location>
</feature>
<accession>T1K2R8</accession>
<reference evidence="2" key="2">
    <citation type="submission" date="2015-06" db="UniProtKB">
        <authorList>
            <consortium name="EnsemblMetazoa"/>
        </authorList>
    </citation>
    <scope>IDENTIFICATION</scope>
</reference>
<sequence length="359" mass="40690">MDVMYKVKPIFGEEDIVLPDNMYYVKPIADFGSSNSGFLCDSISTQVPEPKSTNQSNKKAGNSKETMNKENKKSDENMDTSAKTPGNKSEVKDKKQGEKSKKGKKRLNSENQSNPDQSTSKETSDGNTGNQGDKNEGGKEGETRPIIPTLDTYLGNIIGDVVVQDFSIQVDFDYKPLRVLKVINHLRKNFGLRIAVKVYISSTVLVESETNVDEWRMFETFESTILPRQDNQLFVTLIVRRFTPEEAWLNKQPFMIFDPSLGTAVYGEVNIARHITRAAQVFCPPICSIYPENDPDQAATVKDIDDTLNEIQKFLFTRSLQDKQARPQIPEIKDRRLKDNNDLDVKFTLDYILLLSLKL</sequence>
<name>T1K2R8_TETUR</name>
<evidence type="ECO:0000313" key="2">
    <source>
        <dbReference type="EnsemblMetazoa" id="tetur04g06060.1"/>
    </source>
</evidence>
<dbReference type="OrthoDB" id="10420288at2759"/>
<feature type="region of interest" description="Disordered" evidence="1">
    <location>
        <begin position="35"/>
        <end position="146"/>
    </location>
</feature>
<dbReference type="AlphaFoldDB" id="T1K2R8"/>
<dbReference type="HOGENOM" id="CLU_772385_0_0_1"/>
<reference evidence="3" key="1">
    <citation type="submission" date="2011-08" db="EMBL/GenBank/DDBJ databases">
        <authorList>
            <person name="Rombauts S."/>
        </authorList>
    </citation>
    <scope>NUCLEOTIDE SEQUENCE</scope>
    <source>
        <strain evidence="3">London</strain>
    </source>
</reference>
<dbReference type="KEGG" id="tut:107359543"/>
<dbReference type="Proteomes" id="UP000015104">
    <property type="component" value="Unassembled WGS sequence"/>
</dbReference>
<keyword evidence="3" id="KW-1185">Reference proteome</keyword>
<feature type="compositionally biased region" description="Polar residues" evidence="1">
    <location>
        <begin position="35"/>
        <end position="65"/>
    </location>
</feature>
<protein>
    <submittedName>
        <fullName evidence="2">Uncharacterized protein</fullName>
    </submittedName>
</protein>